<dbReference type="InterPro" id="IPR011250">
    <property type="entry name" value="OMP/PagP_B-barrel"/>
</dbReference>
<feature type="chain" id="PRO_5041363752" evidence="6">
    <location>
        <begin position="26"/>
        <end position="206"/>
    </location>
</feature>
<dbReference type="Gene3D" id="2.40.160.20">
    <property type="match status" value="1"/>
</dbReference>
<evidence type="ECO:0000256" key="3">
    <source>
        <dbReference type="ARBA" id="ARBA00023136"/>
    </source>
</evidence>
<reference evidence="8" key="1">
    <citation type="submission" date="2022-03" db="EMBL/GenBank/DDBJ databases">
        <title>The complete genome sequence of a Methyloterrigena soli.</title>
        <authorList>
            <person name="Zi Z."/>
        </authorList>
    </citation>
    <scope>NUCLEOTIDE SEQUENCE</scope>
    <source>
        <strain evidence="8">M48</strain>
    </source>
</reference>
<evidence type="ECO:0000256" key="6">
    <source>
        <dbReference type="SAM" id="SignalP"/>
    </source>
</evidence>
<dbReference type="Pfam" id="PF13505">
    <property type="entry name" value="OMP_b-brl"/>
    <property type="match status" value="1"/>
</dbReference>
<dbReference type="RefSeq" id="WP_281735968.1">
    <property type="nucleotide sequence ID" value="NZ_JAKETQ010000001.1"/>
</dbReference>
<evidence type="ECO:0000256" key="4">
    <source>
        <dbReference type="ARBA" id="ARBA00023237"/>
    </source>
</evidence>
<gene>
    <name evidence="8" type="ORF">ML536_11755</name>
</gene>
<dbReference type="Proteomes" id="UP001156140">
    <property type="component" value="Unassembled WGS sequence"/>
</dbReference>
<keyword evidence="9" id="KW-1185">Reference proteome</keyword>
<sequence length="206" mass="21807">MPNFLPRLLLGAVFVSALGAAAASAQDRFAPYYGDSASWSGFYAGVVGGVSTKEVPNVFARNNLLGGAMIGYTTSLGPTVVGAELEGTYTSGKEYSLTGNASLAQTWSGAAKLRAGVSFDSMLLYGTVGYGWARLDPKGNVVSDPRWAGGFTYGAGVEYLFRNGLTTRLEYTQSRYDNVESTLAGGIKRTDSFVNHAIKAGLSYRF</sequence>
<dbReference type="SUPFAM" id="SSF56925">
    <property type="entry name" value="OMPA-like"/>
    <property type="match status" value="1"/>
</dbReference>
<evidence type="ECO:0000313" key="9">
    <source>
        <dbReference type="Proteomes" id="UP001156140"/>
    </source>
</evidence>
<dbReference type="InterPro" id="IPR027385">
    <property type="entry name" value="Beta-barrel_OMP"/>
</dbReference>
<dbReference type="PANTHER" id="PTHR34001:SF3">
    <property type="entry name" value="BLL7405 PROTEIN"/>
    <property type="match status" value="1"/>
</dbReference>
<dbReference type="InterPro" id="IPR051692">
    <property type="entry name" value="OMP-like"/>
</dbReference>
<keyword evidence="4" id="KW-0998">Cell outer membrane</keyword>
<comment type="similarity">
    <text evidence="5">Belongs to the Omp25/RopB family.</text>
</comment>
<name>A0AA41UBG6_9HYPH</name>
<dbReference type="GO" id="GO:0009279">
    <property type="term" value="C:cell outer membrane"/>
    <property type="evidence" value="ECO:0007669"/>
    <property type="project" value="UniProtKB-SubCell"/>
</dbReference>
<evidence type="ECO:0000256" key="5">
    <source>
        <dbReference type="ARBA" id="ARBA00038306"/>
    </source>
</evidence>
<evidence type="ECO:0000256" key="1">
    <source>
        <dbReference type="ARBA" id="ARBA00004442"/>
    </source>
</evidence>
<keyword evidence="2 6" id="KW-0732">Signal</keyword>
<evidence type="ECO:0000256" key="2">
    <source>
        <dbReference type="ARBA" id="ARBA00022729"/>
    </source>
</evidence>
<dbReference type="AlphaFoldDB" id="A0AA41UBG6"/>
<keyword evidence="3" id="KW-0472">Membrane</keyword>
<evidence type="ECO:0000259" key="7">
    <source>
        <dbReference type="Pfam" id="PF13505"/>
    </source>
</evidence>
<evidence type="ECO:0000313" key="8">
    <source>
        <dbReference type="EMBL" id="MCI0127498.1"/>
    </source>
</evidence>
<dbReference type="EMBL" id="JALAZD010000001">
    <property type="protein sequence ID" value="MCI0127498.1"/>
    <property type="molecule type" value="Genomic_DNA"/>
</dbReference>
<comment type="caution">
    <text evidence="8">The sequence shown here is derived from an EMBL/GenBank/DDBJ whole genome shotgun (WGS) entry which is preliminary data.</text>
</comment>
<comment type="subcellular location">
    <subcellularLocation>
        <location evidence="1">Cell outer membrane</location>
    </subcellularLocation>
</comment>
<protein>
    <submittedName>
        <fullName evidence="8">Outer membrane beta-barrel protein</fullName>
    </submittedName>
</protein>
<feature type="domain" description="Outer membrane protein beta-barrel" evidence="7">
    <location>
        <begin position="16"/>
        <end position="206"/>
    </location>
</feature>
<proteinExistence type="inferred from homology"/>
<organism evidence="8 9">
    <name type="scientific">Paradevosia shaoguanensis</name>
    <dbReference type="NCBI Taxonomy" id="1335043"/>
    <lineage>
        <taxon>Bacteria</taxon>
        <taxon>Pseudomonadati</taxon>
        <taxon>Pseudomonadota</taxon>
        <taxon>Alphaproteobacteria</taxon>
        <taxon>Hyphomicrobiales</taxon>
        <taxon>Devosiaceae</taxon>
        <taxon>Paradevosia</taxon>
    </lineage>
</organism>
<feature type="signal peptide" evidence="6">
    <location>
        <begin position="1"/>
        <end position="25"/>
    </location>
</feature>
<accession>A0AA41UBG6</accession>
<dbReference type="PANTHER" id="PTHR34001">
    <property type="entry name" value="BLL7405 PROTEIN"/>
    <property type="match status" value="1"/>
</dbReference>